<dbReference type="PANTHER" id="PTHR11927">
    <property type="entry name" value="GALACTOSIDE 2-L-FUCOSYLTRANSFERASE"/>
    <property type="match status" value="1"/>
</dbReference>
<dbReference type="GO" id="GO:0005975">
    <property type="term" value="P:carbohydrate metabolic process"/>
    <property type="evidence" value="ECO:0007669"/>
    <property type="project" value="InterPro"/>
</dbReference>
<dbReference type="InterPro" id="IPR002516">
    <property type="entry name" value="Glyco_trans_11"/>
</dbReference>
<protein>
    <submittedName>
        <fullName evidence="4">Glycosyl transferase family 11</fullName>
    </submittedName>
</protein>
<dbReference type="Gene3D" id="3.40.50.11350">
    <property type="match status" value="1"/>
</dbReference>
<dbReference type="Proteomes" id="UP000039865">
    <property type="component" value="Unassembled WGS sequence"/>
</dbReference>
<keyword evidence="1" id="KW-0328">Glycosyltransferase</keyword>
<sequence>MIKSIYTTVLILTIVTASFFLGRAQAHNQNVFEICPPENLNCYGPSDYIRLKEIASLRQFNPNTLPKINSKVIIMWVQWGLGNQMFYYAACYNFAKIMNASIWIADYSRVDVIKNRTFGPDERIIALDYFNISYGRVLSKYEFQYYTKNAEYIKDRNFYKWNMTAQLHYAQDYFESDYFFLNVSEEIKQNKFQLSNRFKDPLYLELEDQILQTESVALHIRRGDLEQKYRGLPWNYYLEAIDQLKQRLNRDLKIFVFTDYVGTFFQHPELAALNATLVSDDQYMDHTIKEFTLMSKCKHFIIANSTFSWWAAYLAKNKDKIVMAPFPKFSRKYYDMQGIKYSPQKQMIIDQYTYPADWIKIDPFKEEQQ</sequence>
<dbReference type="GO" id="GO:0008107">
    <property type="term" value="F:galactoside 2-alpha-L-fucosyltransferase activity"/>
    <property type="evidence" value="ECO:0007669"/>
    <property type="project" value="InterPro"/>
</dbReference>
<organism evidence="4 5">
    <name type="scientific">Stylonychia lemnae</name>
    <name type="common">Ciliate</name>
    <dbReference type="NCBI Taxonomy" id="5949"/>
    <lineage>
        <taxon>Eukaryota</taxon>
        <taxon>Sar</taxon>
        <taxon>Alveolata</taxon>
        <taxon>Ciliophora</taxon>
        <taxon>Intramacronucleata</taxon>
        <taxon>Spirotrichea</taxon>
        <taxon>Stichotrichia</taxon>
        <taxon>Sporadotrichida</taxon>
        <taxon>Oxytrichidae</taxon>
        <taxon>Stylonychinae</taxon>
        <taxon>Stylonychia</taxon>
    </lineage>
</organism>
<dbReference type="CDD" id="cd11301">
    <property type="entry name" value="Fut1_Fut2_like"/>
    <property type="match status" value="1"/>
</dbReference>
<dbReference type="OrthoDB" id="3226at2759"/>
<dbReference type="GO" id="GO:0016020">
    <property type="term" value="C:membrane"/>
    <property type="evidence" value="ECO:0007669"/>
    <property type="project" value="InterPro"/>
</dbReference>
<dbReference type="PANTHER" id="PTHR11927:SF9">
    <property type="entry name" value="L-FUCOSYLTRANSFERASE"/>
    <property type="match status" value="1"/>
</dbReference>
<evidence type="ECO:0000256" key="1">
    <source>
        <dbReference type="ARBA" id="ARBA00022676"/>
    </source>
</evidence>
<feature type="signal peptide" evidence="3">
    <location>
        <begin position="1"/>
        <end position="26"/>
    </location>
</feature>
<gene>
    <name evidence="4" type="primary">Contig19802.g21001</name>
    <name evidence="4" type="ORF">STYLEM_19941</name>
</gene>
<accession>A0A078B8Q2</accession>
<keyword evidence="5" id="KW-1185">Reference proteome</keyword>
<dbReference type="AlphaFoldDB" id="A0A078B8Q2"/>
<evidence type="ECO:0000256" key="2">
    <source>
        <dbReference type="ARBA" id="ARBA00022679"/>
    </source>
</evidence>
<evidence type="ECO:0000256" key="3">
    <source>
        <dbReference type="SAM" id="SignalP"/>
    </source>
</evidence>
<keyword evidence="3" id="KW-0732">Signal</keyword>
<reference evidence="4 5" key="1">
    <citation type="submission" date="2014-06" db="EMBL/GenBank/DDBJ databases">
        <authorList>
            <person name="Swart Estienne"/>
        </authorList>
    </citation>
    <scope>NUCLEOTIDE SEQUENCE [LARGE SCALE GENOMIC DNA]</scope>
    <source>
        <strain evidence="4 5">130c</strain>
    </source>
</reference>
<dbReference type="EMBL" id="CCKQ01018809">
    <property type="protein sequence ID" value="CDW90794.1"/>
    <property type="molecule type" value="Genomic_DNA"/>
</dbReference>
<dbReference type="InParanoid" id="A0A078B8Q2"/>
<feature type="chain" id="PRO_5001729878" evidence="3">
    <location>
        <begin position="27"/>
        <end position="369"/>
    </location>
</feature>
<proteinExistence type="predicted"/>
<name>A0A078B8Q2_STYLE</name>
<dbReference type="Pfam" id="PF01531">
    <property type="entry name" value="Glyco_transf_11"/>
    <property type="match status" value="1"/>
</dbReference>
<evidence type="ECO:0000313" key="5">
    <source>
        <dbReference type="Proteomes" id="UP000039865"/>
    </source>
</evidence>
<keyword evidence="2 4" id="KW-0808">Transferase</keyword>
<evidence type="ECO:0000313" key="4">
    <source>
        <dbReference type="EMBL" id="CDW90794.1"/>
    </source>
</evidence>